<gene>
    <name evidence="1" type="ORF">RM519_12195</name>
</gene>
<dbReference type="Pfam" id="PF11399">
    <property type="entry name" value="DUF3192"/>
    <property type="match status" value="1"/>
</dbReference>
<name>A0ABU2Y732_9FLAO</name>
<dbReference type="RefSeq" id="WP_311594098.1">
    <property type="nucleotide sequence ID" value="NZ_JAVRHV010000007.1"/>
</dbReference>
<dbReference type="InterPro" id="IPR021534">
    <property type="entry name" value="DUF3192"/>
</dbReference>
<sequence length="143" mass="16489">MKTITLLFLHCFTLICFSQEIIEKNYDTFDSFLKEQANKIESISEGMTQEMTKNKMGGSILVKVPAVGKMKALNQVFKQPEFVNKYARDPERVIDILWYFSTPKDQNGVISKNECTPVIFENDSLVGKGWSFLQAYRRSGKMR</sequence>
<evidence type="ECO:0000313" key="2">
    <source>
        <dbReference type="Proteomes" id="UP001252186"/>
    </source>
</evidence>
<dbReference type="EMBL" id="JAVRHV010000007">
    <property type="protein sequence ID" value="MDT0554013.1"/>
    <property type="molecule type" value="Genomic_DNA"/>
</dbReference>
<dbReference type="Proteomes" id="UP001252186">
    <property type="component" value="Unassembled WGS sequence"/>
</dbReference>
<accession>A0ABU2Y732</accession>
<evidence type="ECO:0000313" key="1">
    <source>
        <dbReference type="EMBL" id="MDT0554013.1"/>
    </source>
</evidence>
<organism evidence="1 2">
    <name type="scientific">Urechidicola vernalis</name>
    <dbReference type="NCBI Taxonomy" id="3075600"/>
    <lineage>
        <taxon>Bacteria</taxon>
        <taxon>Pseudomonadati</taxon>
        <taxon>Bacteroidota</taxon>
        <taxon>Flavobacteriia</taxon>
        <taxon>Flavobacteriales</taxon>
        <taxon>Flavobacteriaceae</taxon>
        <taxon>Urechidicola</taxon>
    </lineage>
</organism>
<comment type="caution">
    <text evidence="1">The sequence shown here is derived from an EMBL/GenBank/DDBJ whole genome shotgun (WGS) entry which is preliminary data.</text>
</comment>
<reference evidence="1 2" key="1">
    <citation type="submission" date="2023-09" db="EMBL/GenBank/DDBJ databases">
        <authorList>
            <person name="Rey-Velasco X."/>
        </authorList>
    </citation>
    <scope>NUCLEOTIDE SEQUENCE [LARGE SCALE GENOMIC DNA]</scope>
    <source>
        <strain evidence="1 2">P050</strain>
    </source>
</reference>
<proteinExistence type="predicted"/>
<keyword evidence="2" id="KW-1185">Reference proteome</keyword>
<protein>
    <submittedName>
        <fullName evidence="1">DUF3192 domain-containing protein</fullName>
    </submittedName>
</protein>